<dbReference type="AlphaFoldDB" id="K0WTW4"/>
<dbReference type="STRING" id="742726.HMPREF9448_02103"/>
<dbReference type="Pfam" id="PF03009">
    <property type="entry name" value="GDPD"/>
    <property type="match status" value="1"/>
</dbReference>
<dbReference type="PROSITE" id="PS50007">
    <property type="entry name" value="PIPLC_X_DOMAIN"/>
    <property type="match status" value="1"/>
</dbReference>
<accession>K0WTW4</accession>
<dbReference type="InterPro" id="IPR030395">
    <property type="entry name" value="GP_PDE_dom"/>
</dbReference>
<evidence type="ECO:0000259" key="2">
    <source>
        <dbReference type="PROSITE" id="PS51704"/>
    </source>
</evidence>
<sequence>MKTKILMVALMLLAMTPAIQAKSSTKTVAHRGYWKCEGSAENSLTSLRKAHDVGCWGSELDIWLTSDGGLVVNHDPKTLDGLKIEETDFKTITKSKLKNGETVPSLKDYLKAGKKLKPMILVLELKTQSTPERNIELAKKVVDMVKSMKMEGQVEYIAFSNLVGTEIIRLDPNAKVAYLNGDKTPAELKELGYTGLDYHQKVLKNNKSWIREAHDLGLTVNVWTVNKADDLQYFIDEAADFITTNEPELLLDLLKK</sequence>
<comment type="caution">
    <text evidence="3">The sequence shown here is derived from an EMBL/GenBank/DDBJ whole genome shotgun (WGS) entry which is preliminary data.</text>
</comment>
<dbReference type="PATRIC" id="fig|742726.3.peg.2196"/>
<evidence type="ECO:0000256" key="1">
    <source>
        <dbReference type="SAM" id="SignalP"/>
    </source>
</evidence>
<keyword evidence="1" id="KW-0732">Signal</keyword>
<dbReference type="GeneID" id="77849313"/>
<dbReference type="InterPro" id="IPR017946">
    <property type="entry name" value="PLC-like_Pdiesterase_TIM-brl"/>
</dbReference>
<feature type="domain" description="GP-PDE" evidence="2">
    <location>
        <begin position="25"/>
        <end position="254"/>
    </location>
</feature>
<dbReference type="GO" id="GO:0008081">
    <property type="term" value="F:phosphoric diester hydrolase activity"/>
    <property type="evidence" value="ECO:0007669"/>
    <property type="project" value="InterPro"/>
</dbReference>
<protein>
    <recommendedName>
        <fullName evidence="2">GP-PDE domain-containing protein</fullName>
    </recommendedName>
</protein>
<evidence type="ECO:0000313" key="3">
    <source>
        <dbReference type="EMBL" id="EJZ62752.1"/>
    </source>
</evidence>
<gene>
    <name evidence="3" type="ORF">HMPREF9448_02103</name>
</gene>
<dbReference type="PROSITE" id="PS51704">
    <property type="entry name" value="GP_PDE"/>
    <property type="match status" value="1"/>
</dbReference>
<dbReference type="Gene3D" id="3.20.20.190">
    <property type="entry name" value="Phosphatidylinositol (PI) phosphodiesterase"/>
    <property type="match status" value="1"/>
</dbReference>
<feature type="chain" id="PRO_5003843067" description="GP-PDE domain-containing protein" evidence="1">
    <location>
        <begin position="22"/>
        <end position="256"/>
    </location>
</feature>
<dbReference type="HOGENOM" id="CLU_030006_3_5_10"/>
<evidence type="ECO:0000313" key="4">
    <source>
        <dbReference type="Proteomes" id="UP000006044"/>
    </source>
</evidence>
<dbReference type="PANTHER" id="PTHR46211">
    <property type="entry name" value="GLYCEROPHOSPHORYL DIESTER PHOSPHODIESTERASE"/>
    <property type="match status" value="1"/>
</dbReference>
<dbReference type="PANTHER" id="PTHR46211:SF1">
    <property type="entry name" value="GLYCEROPHOSPHODIESTER PHOSPHODIESTERASE, CYTOPLASMIC"/>
    <property type="match status" value="1"/>
</dbReference>
<reference evidence="3 4" key="1">
    <citation type="submission" date="2012-08" db="EMBL/GenBank/DDBJ databases">
        <title>The Genome Sequence of Barnesiella intestinihominis YIT 11860.</title>
        <authorList>
            <consortium name="The Broad Institute Genome Sequencing Platform"/>
            <person name="Earl A."/>
            <person name="Ward D."/>
            <person name="Feldgarden M."/>
            <person name="Gevers D."/>
            <person name="Morotomi M."/>
            <person name="Walker B."/>
            <person name="Young S.K."/>
            <person name="Zeng Q."/>
            <person name="Gargeya S."/>
            <person name="Fitzgerald M."/>
            <person name="Haas B."/>
            <person name="Abouelleil A."/>
            <person name="Alvarado L."/>
            <person name="Arachchi H.M."/>
            <person name="Berlin A.M."/>
            <person name="Chapman S.B."/>
            <person name="Goldberg J."/>
            <person name="Griggs A."/>
            <person name="Gujja S."/>
            <person name="Hansen M."/>
            <person name="Howarth C."/>
            <person name="Imamovic A."/>
            <person name="Larimer J."/>
            <person name="McCowen C."/>
            <person name="Montmayeur A."/>
            <person name="Murphy C."/>
            <person name="Neiman D."/>
            <person name="Pearson M."/>
            <person name="Priest M."/>
            <person name="Roberts A."/>
            <person name="Saif S."/>
            <person name="Shea T."/>
            <person name="Sisk P."/>
            <person name="Sykes S."/>
            <person name="Wortman J."/>
            <person name="Nusbaum C."/>
            <person name="Birren B."/>
        </authorList>
    </citation>
    <scope>NUCLEOTIDE SEQUENCE [LARGE SCALE GENOMIC DNA]</scope>
    <source>
        <strain evidence="3 4">YIT 11860</strain>
    </source>
</reference>
<dbReference type="OrthoDB" id="9776255at2"/>
<dbReference type="GO" id="GO:0006629">
    <property type="term" value="P:lipid metabolic process"/>
    <property type="evidence" value="ECO:0007669"/>
    <property type="project" value="InterPro"/>
</dbReference>
<proteinExistence type="predicted"/>
<keyword evidence="4" id="KW-1185">Reference proteome</keyword>
<feature type="signal peptide" evidence="1">
    <location>
        <begin position="1"/>
        <end position="21"/>
    </location>
</feature>
<organism evidence="3 4">
    <name type="scientific">Barnesiella intestinihominis YIT 11860</name>
    <dbReference type="NCBI Taxonomy" id="742726"/>
    <lineage>
        <taxon>Bacteria</taxon>
        <taxon>Pseudomonadati</taxon>
        <taxon>Bacteroidota</taxon>
        <taxon>Bacteroidia</taxon>
        <taxon>Bacteroidales</taxon>
        <taxon>Barnesiellaceae</taxon>
        <taxon>Barnesiella</taxon>
    </lineage>
</organism>
<name>K0WTW4_9BACT</name>
<dbReference type="SUPFAM" id="SSF51695">
    <property type="entry name" value="PLC-like phosphodiesterases"/>
    <property type="match status" value="1"/>
</dbReference>
<dbReference type="Proteomes" id="UP000006044">
    <property type="component" value="Unassembled WGS sequence"/>
</dbReference>
<dbReference type="eggNOG" id="COG0584">
    <property type="taxonomic scope" value="Bacteria"/>
</dbReference>
<dbReference type="RefSeq" id="WP_008862499.1">
    <property type="nucleotide sequence ID" value="NZ_CAXSYG010000003.1"/>
</dbReference>
<dbReference type="EMBL" id="ADLE01000015">
    <property type="protein sequence ID" value="EJZ62752.1"/>
    <property type="molecule type" value="Genomic_DNA"/>
</dbReference>